<dbReference type="PROSITE" id="PS00136">
    <property type="entry name" value="SUBTILASE_ASP"/>
    <property type="match status" value="1"/>
</dbReference>
<dbReference type="EMBL" id="ACBZ01000125">
    <property type="protein sequence ID" value="EEG48762.1"/>
    <property type="molecule type" value="Genomic_DNA"/>
</dbReference>
<protein>
    <recommendedName>
        <fullName evidence="7">Peptidase S8/S53 domain-containing protein</fullName>
    </recommendedName>
</protein>
<dbReference type="PATRIC" id="fig|476272.21.peg.1793"/>
<dbReference type="InterPro" id="IPR000209">
    <property type="entry name" value="Peptidase_S8/S53_dom"/>
</dbReference>
<evidence type="ECO:0000256" key="5">
    <source>
        <dbReference type="PIRSR" id="PIRSR615500-1"/>
    </source>
</evidence>
<dbReference type="Proteomes" id="UP000003100">
    <property type="component" value="Unassembled WGS sequence"/>
</dbReference>
<dbReference type="RefSeq" id="WP_005949642.1">
    <property type="nucleotide sequence ID" value="NZ_CP136423.1"/>
</dbReference>
<name>C0CNC0_BLAHS</name>
<evidence type="ECO:0000313" key="8">
    <source>
        <dbReference type="EMBL" id="EEG48762.1"/>
    </source>
</evidence>
<dbReference type="PANTHER" id="PTHR43806:SF11">
    <property type="entry name" value="CEREVISIN-RELATED"/>
    <property type="match status" value="1"/>
</dbReference>
<dbReference type="PANTHER" id="PTHR43806">
    <property type="entry name" value="PEPTIDASE S8"/>
    <property type="match status" value="1"/>
</dbReference>
<evidence type="ECO:0000256" key="4">
    <source>
        <dbReference type="ARBA" id="ARBA00022825"/>
    </source>
</evidence>
<evidence type="ECO:0000313" key="9">
    <source>
        <dbReference type="Proteomes" id="UP000003100"/>
    </source>
</evidence>
<dbReference type="eggNOG" id="COG1404">
    <property type="taxonomic scope" value="Bacteria"/>
</dbReference>
<feature type="active site" description="Charge relay system" evidence="5 6">
    <location>
        <position position="174"/>
    </location>
</feature>
<dbReference type="HOGENOM" id="CLU_025670_0_0_9"/>
<dbReference type="GeneID" id="86820787"/>
<dbReference type="GO" id="GO:0006508">
    <property type="term" value="P:proteolysis"/>
    <property type="evidence" value="ECO:0007669"/>
    <property type="project" value="UniProtKB-KW"/>
</dbReference>
<dbReference type="PROSITE" id="PS51892">
    <property type="entry name" value="SUBTILASE"/>
    <property type="match status" value="1"/>
</dbReference>
<dbReference type="Gene3D" id="3.40.50.200">
    <property type="entry name" value="Peptidase S8/S53 domain"/>
    <property type="match status" value="1"/>
</dbReference>
<dbReference type="InterPro" id="IPR050131">
    <property type="entry name" value="Peptidase_S8_subtilisin-like"/>
</dbReference>
<gene>
    <name evidence="8" type="ORF">RUMHYD_02358</name>
</gene>
<dbReference type="AlphaFoldDB" id="C0CNC0"/>
<feature type="active site" description="Charge relay system" evidence="5 6">
    <location>
        <position position="109"/>
    </location>
</feature>
<comment type="caution">
    <text evidence="8">The sequence shown here is derived from an EMBL/GenBank/DDBJ whole genome shotgun (WGS) entry which is preliminary data.</text>
</comment>
<evidence type="ECO:0000256" key="1">
    <source>
        <dbReference type="ARBA" id="ARBA00011073"/>
    </source>
</evidence>
<proteinExistence type="inferred from homology"/>
<reference evidence="8 9" key="2">
    <citation type="submission" date="2009-02" db="EMBL/GenBank/DDBJ databases">
        <title>Draft genome sequence of Blautia hydrogenotrophica DSM 10507 (Ruminococcus hydrogenotrophicus DSM 10507).</title>
        <authorList>
            <person name="Sudarsanam P."/>
            <person name="Ley R."/>
            <person name="Guruge J."/>
            <person name="Turnbaugh P.J."/>
            <person name="Mahowald M."/>
            <person name="Liep D."/>
            <person name="Gordon J."/>
        </authorList>
    </citation>
    <scope>NUCLEOTIDE SEQUENCE [LARGE SCALE GENOMIC DNA]</scope>
    <source>
        <strain evidence="9">DSM 10507 / JCM 14656 / S5a33</strain>
    </source>
</reference>
<keyword evidence="4 6" id="KW-0720">Serine protease</keyword>
<dbReference type="PIRSF" id="PIRSF037894">
    <property type="entry name" value="Subtilisin_rel_CspABC"/>
    <property type="match status" value="1"/>
</dbReference>
<dbReference type="GO" id="GO:0004252">
    <property type="term" value="F:serine-type endopeptidase activity"/>
    <property type="evidence" value="ECO:0007669"/>
    <property type="project" value="UniProtKB-UniRule"/>
</dbReference>
<feature type="active site" description="Charge relay system" evidence="5 6">
    <location>
        <position position="497"/>
    </location>
</feature>
<dbReference type="PRINTS" id="PR00723">
    <property type="entry name" value="SUBTILISIN"/>
</dbReference>
<sequence length="564" mass="62899">MTLSAMDYISPALDESYADFIVRHDQNVGEIFSDFSEDYIQRIDGTYAVLYTPLSELNGLGVDSYTYNTIPNCFTYMDSQALAASRITNLQNHPYLNLQGRNTAIAVIDSGIDYTHPAFLSYERTRIAYLWDQRIPSDNSTVPYGSVYTEEQINAALQSEDPWEIVPSRDENGHGTFMAGIAAGTPEPTEEFSGAAPEATLIIVKLKPAKNYLREFYFLPEGVDYYQENDIMFGISFALECARQLQMPLVICIGLGNNQGTHQGKNPLALYMDSVTRNPQTAVTVAAGNEGNSRRHYMGEIRPQERNVTVEMRVGEEERGFFVEFWGSSLYLYRVRLQSPSGEILDVSTIRGTGTQTLSFVFVETKVEVGYSAIELQSGSTLIFFRFISPVAGIWRFLVYSESLDTVEFHMWLPVHTTFRTETYFLEPSPYNTVTNPGDSEDSITVTAYDNRDQSLYLEASRGYTPNGVVKPDLAAPGVLLTGPGSQGRYVQRSGTSVAAAQTAGAVALLMEWAVVRKNAPYLNGTSAKNYLTRAAARDEGLTYPNPDWGYGRLDLYRVFELLT</sequence>
<feature type="domain" description="Peptidase S8/S53" evidence="7">
    <location>
        <begin position="100"/>
        <end position="291"/>
    </location>
</feature>
<dbReference type="InterPro" id="IPR034045">
    <property type="entry name" value="Pep_S8_CspA-like"/>
</dbReference>
<dbReference type="InterPro" id="IPR015500">
    <property type="entry name" value="Peptidase_S8_subtilisin-rel"/>
</dbReference>
<evidence type="ECO:0000256" key="3">
    <source>
        <dbReference type="ARBA" id="ARBA00022801"/>
    </source>
</evidence>
<reference evidence="8 9" key="1">
    <citation type="submission" date="2009-01" db="EMBL/GenBank/DDBJ databases">
        <authorList>
            <person name="Fulton L."/>
            <person name="Clifton S."/>
            <person name="Fulton B."/>
            <person name="Xu J."/>
            <person name="Minx P."/>
            <person name="Pepin K.H."/>
            <person name="Johnson M."/>
            <person name="Bhonagiri V."/>
            <person name="Nash W.E."/>
            <person name="Mardis E.R."/>
            <person name="Wilson R.K."/>
        </authorList>
    </citation>
    <scope>NUCLEOTIDE SEQUENCE [LARGE SCALE GENOMIC DNA]</scope>
    <source>
        <strain evidence="9">DSM 10507 / JCM 14656 / S5a33</strain>
    </source>
</reference>
<accession>C0CNC0</accession>
<dbReference type="CDD" id="cd07478">
    <property type="entry name" value="Peptidases_S8_CspA-like"/>
    <property type="match status" value="1"/>
</dbReference>
<keyword evidence="9" id="KW-1185">Reference proteome</keyword>
<dbReference type="InterPro" id="IPR017310">
    <property type="entry name" value="Pept_S8A_subtilisin_clostridia"/>
</dbReference>
<keyword evidence="3 6" id="KW-0378">Hydrolase</keyword>
<evidence type="ECO:0000259" key="7">
    <source>
        <dbReference type="Pfam" id="PF00082"/>
    </source>
</evidence>
<dbReference type="Pfam" id="PF00082">
    <property type="entry name" value="Peptidase_S8"/>
    <property type="match status" value="2"/>
</dbReference>
<evidence type="ECO:0000256" key="2">
    <source>
        <dbReference type="ARBA" id="ARBA00022670"/>
    </source>
</evidence>
<dbReference type="SUPFAM" id="SSF52743">
    <property type="entry name" value="Subtilisin-like"/>
    <property type="match status" value="1"/>
</dbReference>
<feature type="domain" description="Peptidase S8/S53" evidence="7">
    <location>
        <begin position="432"/>
        <end position="543"/>
    </location>
</feature>
<evidence type="ECO:0000256" key="6">
    <source>
        <dbReference type="PROSITE-ProRule" id="PRU01240"/>
    </source>
</evidence>
<comment type="similarity">
    <text evidence="1 6">Belongs to the peptidase S8 family.</text>
</comment>
<organism evidence="8 9">
    <name type="scientific">Blautia hydrogenotrophica (strain DSM 10507 / JCM 14656 / S5a33)</name>
    <name type="common">Ruminococcus hydrogenotrophicus</name>
    <dbReference type="NCBI Taxonomy" id="476272"/>
    <lineage>
        <taxon>Bacteria</taxon>
        <taxon>Bacillati</taxon>
        <taxon>Bacillota</taxon>
        <taxon>Clostridia</taxon>
        <taxon>Lachnospirales</taxon>
        <taxon>Lachnospiraceae</taxon>
        <taxon>Blautia</taxon>
    </lineage>
</organism>
<dbReference type="InterPro" id="IPR023827">
    <property type="entry name" value="Peptidase_S8_Asp-AS"/>
</dbReference>
<dbReference type="Gene3D" id="2.60.120.1290">
    <property type="match status" value="1"/>
</dbReference>
<dbReference type="InterPro" id="IPR036852">
    <property type="entry name" value="Peptidase_S8/S53_dom_sf"/>
</dbReference>
<keyword evidence="2 6" id="KW-0645">Protease</keyword>